<keyword evidence="11 16" id="KW-0408">Iron</keyword>
<dbReference type="Pfam" id="PF13442">
    <property type="entry name" value="Cytochrome_CBB3"/>
    <property type="match status" value="1"/>
</dbReference>
<evidence type="ECO:0000259" key="22">
    <source>
        <dbReference type="PROSITE" id="PS51007"/>
    </source>
</evidence>
<dbReference type="EMBL" id="FNKY01000001">
    <property type="protein sequence ID" value="SDQ63163.1"/>
    <property type="molecule type" value="Genomic_DNA"/>
</dbReference>
<evidence type="ECO:0000259" key="21">
    <source>
        <dbReference type="PROSITE" id="PS50999"/>
    </source>
</evidence>
<keyword evidence="13 19" id="KW-0472">Membrane</keyword>
<dbReference type="Pfam" id="PF02790">
    <property type="entry name" value="COX2_TM"/>
    <property type="match status" value="1"/>
</dbReference>
<evidence type="ECO:0000256" key="5">
    <source>
        <dbReference type="ARBA" id="ARBA00022660"/>
    </source>
</evidence>
<keyword evidence="3 17" id="KW-0813">Transport</keyword>
<evidence type="ECO:0000256" key="17">
    <source>
        <dbReference type="RuleBase" id="RU000456"/>
    </source>
</evidence>
<evidence type="ECO:0000313" key="23">
    <source>
        <dbReference type="EMBL" id="SDQ63163.1"/>
    </source>
</evidence>
<comment type="function">
    <text evidence="14 18">Subunits I and II form the functional core of the enzyme complex. Electrons originating in cytochrome c are transferred via heme a and Cu(A) to the binuclear center formed by heme a3 and Cu(B).</text>
</comment>
<dbReference type="PANTHER" id="PTHR22888">
    <property type="entry name" value="CYTOCHROME C OXIDASE, SUBUNIT II"/>
    <property type="match status" value="1"/>
</dbReference>
<evidence type="ECO:0000256" key="3">
    <source>
        <dbReference type="ARBA" id="ARBA00022448"/>
    </source>
</evidence>
<keyword evidence="6 17" id="KW-0812">Transmembrane</keyword>
<evidence type="ECO:0000256" key="15">
    <source>
        <dbReference type="ARBA" id="ARBA00047816"/>
    </source>
</evidence>
<proteinExistence type="inferred from homology"/>
<evidence type="ECO:0000256" key="6">
    <source>
        <dbReference type="ARBA" id="ARBA00022692"/>
    </source>
</evidence>
<dbReference type="InterPro" id="IPR011759">
    <property type="entry name" value="Cyt_c_oxidase_su2_TM_dom"/>
</dbReference>
<evidence type="ECO:0000256" key="7">
    <source>
        <dbReference type="ARBA" id="ARBA00022723"/>
    </source>
</evidence>
<feature type="transmembrane region" description="Helical" evidence="19">
    <location>
        <begin position="60"/>
        <end position="81"/>
    </location>
</feature>
<dbReference type="CDD" id="cd13912">
    <property type="entry name" value="CcO_II_C"/>
    <property type="match status" value="1"/>
</dbReference>
<dbReference type="EC" id="7.1.1.9" evidence="18"/>
<evidence type="ECO:0000256" key="16">
    <source>
        <dbReference type="PROSITE-ProRule" id="PRU00433"/>
    </source>
</evidence>
<keyword evidence="4 16" id="KW-0349">Heme</keyword>
<dbReference type="PROSITE" id="PS51007">
    <property type="entry name" value="CYTC"/>
    <property type="match status" value="1"/>
</dbReference>
<dbReference type="Pfam" id="PF00116">
    <property type="entry name" value="COX2"/>
    <property type="match status" value="1"/>
</dbReference>
<comment type="subcellular location">
    <subcellularLocation>
        <location evidence="17">Cell membrane</location>
        <topology evidence="17">Multi-pass membrane protein</topology>
    </subcellularLocation>
    <subcellularLocation>
        <location evidence="1">Membrane</location>
        <topology evidence="1">Multi-pass membrane protein</topology>
    </subcellularLocation>
</comment>
<comment type="caution">
    <text evidence="23">The sequence shown here is derived from an EMBL/GenBank/DDBJ whole genome shotgun (WGS) entry which is preliminary data.</text>
</comment>
<dbReference type="PROSITE" id="PS50999">
    <property type="entry name" value="COX2_TM"/>
    <property type="match status" value="1"/>
</dbReference>
<dbReference type="SUPFAM" id="SSF81464">
    <property type="entry name" value="Cytochrome c oxidase subunit II-like, transmembrane region"/>
    <property type="match status" value="1"/>
</dbReference>
<keyword evidence="10 19" id="KW-1133">Transmembrane helix</keyword>
<dbReference type="Gene3D" id="1.10.760.10">
    <property type="entry name" value="Cytochrome c-like domain"/>
    <property type="match status" value="1"/>
</dbReference>
<evidence type="ECO:0000256" key="1">
    <source>
        <dbReference type="ARBA" id="ARBA00004141"/>
    </source>
</evidence>
<evidence type="ECO:0000256" key="9">
    <source>
        <dbReference type="ARBA" id="ARBA00022982"/>
    </source>
</evidence>
<comment type="catalytic activity">
    <reaction evidence="15 18">
        <text>4 Fe(II)-[cytochrome c] + O2 + 8 H(+)(in) = 4 Fe(III)-[cytochrome c] + 2 H2O + 4 H(+)(out)</text>
        <dbReference type="Rhea" id="RHEA:11436"/>
        <dbReference type="Rhea" id="RHEA-COMP:10350"/>
        <dbReference type="Rhea" id="RHEA-COMP:14399"/>
        <dbReference type="ChEBI" id="CHEBI:15377"/>
        <dbReference type="ChEBI" id="CHEBI:15378"/>
        <dbReference type="ChEBI" id="CHEBI:15379"/>
        <dbReference type="ChEBI" id="CHEBI:29033"/>
        <dbReference type="ChEBI" id="CHEBI:29034"/>
        <dbReference type="EC" id="7.1.1.9"/>
    </reaction>
</comment>
<dbReference type="InterPro" id="IPR002429">
    <property type="entry name" value="CcO_II-like_C"/>
</dbReference>
<reference evidence="23 24" key="1">
    <citation type="submission" date="2016-10" db="EMBL/GenBank/DDBJ databases">
        <authorList>
            <person name="Varghese N."/>
            <person name="Submissions S."/>
        </authorList>
    </citation>
    <scope>NUCLEOTIDE SEQUENCE [LARGE SCALE GENOMIC DNA]</scope>
    <source>
        <strain evidence="23 24">Nl1</strain>
    </source>
</reference>
<name>A0ABY0TCQ9_9PROT</name>
<evidence type="ECO:0000256" key="8">
    <source>
        <dbReference type="ARBA" id="ARBA00022967"/>
    </source>
</evidence>
<dbReference type="PROSITE" id="PS00078">
    <property type="entry name" value="COX2"/>
    <property type="match status" value="1"/>
</dbReference>
<dbReference type="Gene3D" id="2.60.40.420">
    <property type="entry name" value="Cupredoxins - blue copper proteins"/>
    <property type="match status" value="1"/>
</dbReference>
<dbReference type="InterPro" id="IPR036909">
    <property type="entry name" value="Cyt_c-like_dom_sf"/>
</dbReference>
<dbReference type="InterPro" id="IPR045187">
    <property type="entry name" value="CcO_II"/>
</dbReference>
<evidence type="ECO:0000256" key="19">
    <source>
        <dbReference type="SAM" id="Phobius"/>
    </source>
</evidence>
<protein>
    <recommendedName>
        <fullName evidence="18">Cytochrome c oxidase subunit 2</fullName>
        <ecNumber evidence="18">7.1.1.9</ecNumber>
    </recommendedName>
</protein>
<dbReference type="Proteomes" id="UP000183471">
    <property type="component" value="Unassembled WGS sequence"/>
</dbReference>
<dbReference type="PRINTS" id="PR01166">
    <property type="entry name" value="CYCOXIDASEII"/>
</dbReference>
<feature type="domain" description="Cytochrome oxidase subunit II transmembrane region profile" evidence="21">
    <location>
        <begin position="35"/>
        <end position="130"/>
    </location>
</feature>
<dbReference type="InterPro" id="IPR009056">
    <property type="entry name" value="Cyt_c-like_dom"/>
</dbReference>
<evidence type="ECO:0000256" key="18">
    <source>
        <dbReference type="RuleBase" id="RU004024"/>
    </source>
</evidence>
<dbReference type="InterPro" id="IPR034210">
    <property type="entry name" value="CcO_II_C"/>
</dbReference>
<dbReference type="InterPro" id="IPR008972">
    <property type="entry name" value="Cupredoxin"/>
</dbReference>
<dbReference type="SUPFAM" id="SSF49503">
    <property type="entry name" value="Cupredoxins"/>
    <property type="match status" value="1"/>
</dbReference>
<keyword evidence="9 17" id="KW-0249">Electron transport</keyword>
<keyword evidence="24" id="KW-1185">Reference proteome</keyword>
<comment type="cofactor">
    <cofactor evidence="18">
        <name>Cu cation</name>
        <dbReference type="ChEBI" id="CHEBI:23378"/>
    </cofactor>
    <text evidence="18">Binds a copper A center.</text>
</comment>
<keyword evidence="8" id="KW-1278">Translocase</keyword>
<sequence>MSNADQVGGNMSSKVTAALAGVLTLAMYSGLGMAAADPYQLNLPEPQTIIARQIYDQHTLALWICLVIFIGVFGTMFYSVLKHRKDAGYKAANFHHSTTVEIIWTIIPFFILIGMAYPATKTIIAMKDTSSPDITIKTTGYQWKWGYDYITGEGEGISFLSALATSKAQIENKESKGENYLLEVDNPLVVPTGKKIRILLTANDVIHAWWVPALGAKQDAIPGFIRDTWFTVDKPGTYRGQCAELCGKEHGFMPIVVEALEPEKYAQWVAEQKKKTAVAAVDANKTFTLDELKAEGEKVYAGNCAACHQANGKGVPGAFAALDGSKIATGPKAEHINIVMNGKTGTAMAAFQHLSDVQIAAVVTYERNAWGNTTGDVVQPSEINELRK</sequence>
<feature type="domain" description="Cytochrome c" evidence="22">
    <location>
        <begin position="291"/>
        <end position="370"/>
    </location>
</feature>
<gene>
    <name evidence="23" type="ORF">SAMN05216402_1624</name>
</gene>
<evidence type="ECO:0000256" key="10">
    <source>
        <dbReference type="ARBA" id="ARBA00022989"/>
    </source>
</evidence>
<dbReference type="InterPro" id="IPR014222">
    <property type="entry name" value="Cyt_c_oxidase_su2"/>
</dbReference>
<evidence type="ECO:0000256" key="14">
    <source>
        <dbReference type="ARBA" id="ARBA00024688"/>
    </source>
</evidence>
<keyword evidence="12 18" id="KW-0186">Copper</keyword>
<dbReference type="PROSITE" id="PS50857">
    <property type="entry name" value="COX2_CUA"/>
    <property type="match status" value="1"/>
</dbReference>
<dbReference type="InterPro" id="IPR036257">
    <property type="entry name" value="Cyt_c_oxidase_su2_TM_sf"/>
</dbReference>
<evidence type="ECO:0000256" key="4">
    <source>
        <dbReference type="ARBA" id="ARBA00022617"/>
    </source>
</evidence>
<keyword evidence="7 16" id="KW-0479">Metal-binding</keyword>
<evidence type="ECO:0000259" key="20">
    <source>
        <dbReference type="PROSITE" id="PS50857"/>
    </source>
</evidence>
<evidence type="ECO:0000256" key="13">
    <source>
        <dbReference type="ARBA" id="ARBA00023136"/>
    </source>
</evidence>
<evidence type="ECO:0000313" key="24">
    <source>
        <dbReference type="Proteomes" id="UP000183471"/>
    </source>
</evidence>
<comment type="similarity">
    <text evidence="2 17">Belongs to the cytochrome c oxidase subunit 2 family.</text>
</comment>
<dbReference type="InterPro" id="IPR001505">
    <property type="entry name" value="Copper_CuA"/>
</dbReference>
<dbReference type="Gene3D" id="1.10.287.90">
    <property type="match status" value="1"/>
</dbReference>
<dbReference type="NCBIfam" id="TIGR02866">
    <property type="entry name" value="CoxB"/>
    <property type="match status" value="1"/>
</dbReference>
<evidence type="ECO:0000256" key="12">
    <source>
        <dbReference type="ARBA" id="ARBA00023008"/>
    </source>
</evidence>
<dbReference type="SUPFAM" id="SSF46626">
    <property type="entry name" value="Cytochrome c"/>
    <property type="match status" value="1"/>
</dbReference>
<feature type="transmembrane region" description="Helical" evidence="19">
    <location>
        <begin position="102"/>
        <end position="120"/>
    </location>
</feature>
<organism evidence="23 24">
    <name type="scientific">Nitrosospira multiformis</name>
    <dbReference type="NCBI Taxonomy" id="1231"/>
    <lineage>
        <taxon>Bacteria</taxon>
        <taxon>Pseudomonadati</taxon>
        <taxon>Pseudomonadota</taxon>
        <taxon>Betaproteobacteria</taxon>
        <taxon>Nitrosomonadales</taxon>
        <taxon>Nitrosomonadaceae</taxon>
        <taxon>Nitrosospira</taxon>
    </lineage>
</organism>
<feature type="domain" description="Cytochrome oxidase subunit II copper A binding" evidence="20">
    <location>
        <begin position="131"/>
        <end position="271"/>
    </location>
</feature>
<dbReference type="PANTHER" id="PTHR22888:SF9">
    <property type="entry name" value="CYTOCHROME C OXIDASE SUBUNIT 2"/>
    <property type="match status" value="1"/>
</dbReference>
<evidence type="ECO:0000256" key="11">
    <source>
        <dbReference type="ARBA" id="ARBA00023004"/>
    </source>
</evidence>
<accession>A0ABY0TCQ9</accession>
<keyword evidence="5 17" id="KW-0679">Respiratory chain</keyword>
<evidence type="ECO:0000256" key="2">
    <source>
        <dbReference type="ARBA" id="ARBA00007866"/>
    </source>
</evidence>